<protein>
    <recommendedName>
        <fullName evidence="3">BAG family molecular chaperone regulator 5</fullName>
    </recommendedName>
    <alternativeName>
        <fullName evidence="4">Bcl-2-associated athanogene 5</fullName>
    </alternativeName>
</protein>
<sequence length="448" mass="50711">MAMGQQHPSMIRIQEIQKGIHEARRLVVSFSGTQSDREYKRLESTLIKMLFELDAVDTDGKPDIQHGRRSAVNDVEGLLKELEQIATHPSRLRVEKVFSDAQQLVTNELSSAGGLITEEFAERIQEIIFQLTQVKTGGKISLRKARYRALTKICALQDIIENCIGRQALSLPLSADTHPSVPKINSVLCEVSKARWDVIGLLMNLNTLENCAHLSRILTGLLMQLDAIDVAGHSEARNYRKRVVHEINCLLEHLEIESEGEAAGSYDLAQNQSIKQIEEIGKKTAHLKQQLLQLENASDLHFKPKGELQSVLTELDKVDIGKNPCIREARRRAVVDVQAVIAYVDLKETLAKRANMEEQLRDEHPSQKAIWQVLSDLSEFQKQVLSFDGDRTDKNYMRLEEMLTKQLLALDAVETRGNDGAKVARKQAVKFAQNILNYLDMKTDEWEY</sequence>
<dbReference type="InterPro" id="IPR039773">
    <property type="entry name" value="BAG_chaperone_regulator"/>
</dbReference>
<dbReference type="AlphaFoldDB" id="A0A401S4W1"/>
<dbReference type="InterPro" id="IPR003103">
    <property type="entry name" value="BAG_domain"/>
</dbReference>
<dbReference type="SUPFAM" id="SSF63491">
    <property type="entry name" value="BAG domain"/>
    <property type="match status" value="4"/>
</dbReference>
<dbReference type="PROSITE" id="PS51035">
    <property type="entry name" value="BAG"/>
    <property type="match status" value="4"/>
</dbReference>
<dbReference type="GO" id="GO:0090083">
    <property type="term" value="P:regulation of inclusion body assembly"/>
    <property type="evidence" value="ECO:0007669"/>
    <property type="project" value="TreeGrafter"/>
</dbReference>
<dbReference type="PANTHER" id="PTHR12329">
    <property type="entry name" value="BCL2-ASSOCIATED ATHANOGENE"/>
    <property type="match status" value="1"/>
</dbReference>
<dbReference type="STRING" id="137246.A0A401S4W1"/>
<dbReference type="Pfam" id="PF02179">
    <property type="entry name" value="BAG"/>
    <property type="match status" value="4"/>
</dbReference>
<keyword evidence="1" id="KW-0677">Repeat</keyword>
<keyword evidence="2" id="KW-0143">Chaperone</keyword>
<dbReference type="Proteomes" id="UP000287033">
    <property type="component" value="Unassembled WGS sequence"/>
</dbReference>
<dbReference type="GO" id="GO:0000774">
    <property type="term" value="F:adenyl-nucleotide exchange factor activity"/>
    <property type="evidence" value="ECO:0007669"/>
    <property type="project" value="TreeGrafter"/>
</dbReference>
<evidence type="ECO:0000256" key="3">
    <source>
        <dbReference type="ARBA" id="ARBA00041186"/>
    </source>
</evidence>
<gene>
    <name evidence="6" type="ORF">chiPu_0003789</name>
</gene>
<evidence type="ECO:0000259" key="5">
    <source>
        <dbReference type="PROSITE" id="PS51035"/>
    </source>
</evidence>
<dbReference type="OrthoDB" id="417450at2759"/>
<comment type="caution">
    <text evidence="6">The sequence shown here is derived from an EMBL/GenBank/DDBJ whole genome shotgun (WGS) entry which is preliminary data.</text>
</comment>
<feature type="domain" description="BAG" evidence="5">
    <location>
        <begin position="9"/>
        <end position="86"/>
    </location>
</feature>
<dbReference type="InterPro" id="IPR036533">
    <property type="entry name" value="BAG_dom_sf"/>
</dbReference>
<dbReference type="GO" id="GO:0005634">
    <property type="term" value="C:nucleus"/>
    <property type="evidence" value="ECO:0007669"/>
    <property type="project" value="TreeGrafter"/>
</dbReference>
<organism evidence="6 7">
    <name type="scientific">Chiloscyllium punctatum</name>
    <name type="common">Brownbanded bambooshark</name>
    <name type="synonym">Hemiscyllium punctatum</name>
    <dbReference type="NCBI Taxonomy" id="137246"/>
    <lineage>
        <taxon>Eukaryota</taxon>
        <taxon>Metazoa</taxon>
        <taxon>Chordata</taxon>
        <taxon>Craniata</taxon>
        <taxon>Vertebrata</taxon>
        <taxon>Chondrichthyes</taxon>
        <taxon>Elasmobranchii</taxon>
        <taxon>Galeomorphii</taxon>
        <taxon>Galeoidea</taxon>
        <taxon>Orectolobiformes</taxon>
        <taxon>Hemiscylliidae</taxon>
        <taxon>Chiloscyllium</taxon>
    </lineage>
</organism>
<dbReference type="GO" id="GO:0016020">
    <property type="term" value="C:membrane"/>
    <property type="evidence" value="ECO:0007669"/>
    <property type="project" value="TreeGrafter"/>
</dbReference>
<dbReference type="SMART" id="SM00264">
    <property type="entry name" value="BAG"/>
    <property type="match status" value="4"/>
</dbReference>
<feature type="domain" description="BAG" evidence="5">
    <location>
        <begin position="180"/>
        <end position="258"/>
    </location>
</feature>
<dbReference type="PANTHER" id="PTHR12329:SF2">
    <property type="entry name" value="BAG FAMILY MOLECULAR CHAPERONE REGULATOR 5"/>
    <property type="match status" value="1"/>
</dbReference>
<dbReference type="GO" id="GO:0031397">
    <property type="term" value="P:negative regulation of protein ubiquitination"/>
    <property type="evidence" value="ECO:0007669"/>
    <property type="project" value="TreeGrafter"/>
</dbReference>
<evidence type="ECO:0000313" key="7">
    <source>
        <dbReference type="Proteomes" id="UP000287033"/>
    </source>
</evidence>
<name>A0A401S4W1_CHIPU</name>
<dbReference type="EMBL" id="BEZZ01000084">
    <property type="protein sequence ID" value="GCC25379.1"/>
    <property type="molecule type" value="Genomic_DNA"/>
</dbReference>
<proteinExistence type="predicted"/>
<feature type="domain" description="BAG" evidence="5">
    <location>
        <begin position="366"/>
        <end position="443"/>
    </location>
</feature>
<dbReference type="OMA" id="MGNQHPA"/>
<dbReference type="GO" id="GO:0005829">
    <property type="term" value="C:cytosol"/>
    <property type="evidence" value="ECO:0007669"/>
    <property type="project" value="TreeGrafter"/>
</dbReference>
<reference evidence="6 7" key="1">
    <citation type="journal article" date="2018" name="Nat. Ecol. Evol.">
        <title>Shark genomes provide insights into elasmobranch evolution and the origin of vertebrates.</title>
        <authorList>
            <person name="Hara Y"/>
            <person name="Yamaguchi K"/>
            <person name="Onimaru K"/>
            <person name="Kadota M"/>
            <person name="Koyanagi M"/>
            <person name="Keeley SD"/>
            <person name="Tatsumi K"/>
            <person name="Tanaka K"/>
            <person name="Motone F"/>
            <person name="Kageyama Y"/>
            <person name="Nozu R"/>
            <person name="Adachi N"/>
            <person name="Nishimura O"/>
            <person name="Nakagawa R"/>
            <person name="Tanegashima C"/>
            <person name="Kiyatake I"/>
            <person name="Matsumoto R"/>
            <person name="Murakumo K"/>
            <person name="Nishida K"/>
            <person name="Terakita A"/>
            <person name="Kuratani S"/>
            <person name="Sato K"/>
            <person name="Hyodo S Kuraku.S."/>
        </authorList>
    </citation>
    <scope>NUCLEOTIDE SEQUENCE [LARGE SCALE GENOMIC DNA]</scope>
</reference>
<evidence type="ECO:0000256" key="2">
    <source>
        <dbReference type="ARBA" id="ARBA00023186"/>
    </source>
</evidence>
<evidence type="ECO:0000256" key="4">
    <source>
        <dbReference type="ARBA" id="ARBA00042866"/>
    </source>
</evidence>
<evidence type="ECO:0000256" key="1">
    <source>
        <dbReference type="ARBA" id="ARBA00022737"/>
    </source>
</evidence>
<accession>A0A401S4W1</accession>
<keyword evidence="7" id="KW-1185">Reference proteome</keyword>
<dbReference type="GO" id="GO:0050821">
    <property type="term" value="P:protein stabilization"/>
    <property type="evidence" value="ECO:0007669"/>
    <property type="project" value="TreeGrafter"/>
</dbReference>
<feature type="domain" description="BAG" evidence="5">
    <location>
        <begin position="273"/>
        <end position="348"/>
    </location>
</feature>
<evidence type="ECO:0000313" key="6">
    <source>
        <dbReference type="EMBL" id="GCC25379.1"/>
    </source>
</evidence>
<dbReference type="Gene3D" id="1.20.58.120">
    <property type="entry name" value="BAG domain"/>
    <property type="match status" value="5"/>
</dbReference>
<dbReference type="GO" id="GO:0051087">
    <property type="term" value="F:protein-folding chaperone binding"/>
    <property type="evidence" value="ECO:0007669"/>
    <property type="project" value="InterPro"/>
</dbReference>